<accession>A0A0E9SD64</accession>
<dbReference type="EMBL" id="GBXM01069283">
    <property type="protein sequence ID" value="JAH39294.1"/>
    <property type="molecule type" value="Transcribed_RNA"/>
</dbReference>
<sequence>MLDYIILYVKTSWQHKTLKTHFFLNL</sequence>
<evidence type="ECO:0000313" key="1">
    <source>
        <dbReference type="EMBL" id="JAH39294.1"/>
    </source>
</evidence>
<dbReference type="AlphaFoldDB" id="A0A0E9SD64"/>
<protein>
    <submittedName>
        <fullName evidence="1">Uncharacterized protein</fullName>
    </submittedName>
</protein>
<reference evidence="1" key="1">
    <citation type="submission" date="2014-11" db="EMBL/GenBank/DDBJ databases">
        <authorList>
            <person name="Amaro Gonzalez C."/>
        </authorList>
    </citation>
    <scope>NUCLEOTIDE SEQUENCE</scope>
</reference>
<proteinExistence type="predicted"/>
<organism evidence="1">
    <name type="scientific">Anguilla anguilla</name>
    <name type="common">European freshwater eel</name>
    <name type="synonym">Muraena anguilla</name>
    <dbReference type="NCBI Taxonomy" id="7936"/>
    <lineage>
        <taxon>Eukaryota</taxon>
        <taxon>Metazoa</taxon>
        <taxon>Chordata</taxon>
        <taxon>Craniata</taxon>
        <taxon>Vertebrata</taxon>
        <taxon>Euteleostomi</taxon>
        <taxon>Actinopterygii</taxon>
        <taxon>Neopterygii</taxon>
        <taxon>Teleostei</taxon>
        <taxon>Anguilliformes</taxon>
        <taxon>Anguillidae</taxon>
        <taxon>Anguilla</taxon>
    </lineage>
</organism>
<reference evidence="1" key="2">
    <citation type="journal article" date="2015" name="Fish Shellfish Immunol.">
        <title>Early steps in the European eel (Anguilla anguilla)-Vibrio vulnificus interaction in the gills: Role of the RtxA13 toxin.</title>
        <authorList>
            <person name="Callol A."/>
            <person name="Pajuelo D."/>
            <person name="Ebbesson L."/>
            <person name="Teles M."/>
            <person name="MacKenzie S."/>
            <person name="Amaro C."/>
        </authorList>
    </citation>
    <scope>NUCLEOTIDE SEQUENCE</scope>
</reference>
<name>A0A0E9SD64_ANGAN</name>